<feature type="signal peptide" evidence="3">
    <location>
        <begin position="1"/>
        <end position="22"/>
    </location>
</feature>
<keyword evidence="1" id="KW-0472">Membrane</keyword>
<dbReference type="PANTHER" id="PTHR38038">
    <property type="entry name" value="PENICILLIN-BINDING PROTEIN ACTIVATOR LPOA"/>
    <property type="match status" value="1"/>
</dbReference>
<comment type="caution">
    <text evidence="4">The sequence shown here is derived from an EMBL/GenBank/DDBJ whole genome shotgun (WGS) entry which is preliminary data.</text>
</comment>
<proteinExistence type="predicted"/>
<dbReference type="GO" id="GO:0030234">
    <property type="term" value="F:enzyme regulator activity"/>
    <property type="evidence" value="ECO:0007669"/>
    <property type="project" value="TreeGrafter"/>
</dbReference>
<evidence type="ECO:0000313" key="5">
    <source>
        <dbReference type="Proteomes" id="UP000249700"/>
    </source>
</evidence>
<feature type="chain" id="PRO_5016315653" description="LppC lipoprotein" evidence="3">
    <location>
        <begin position="23"/>
        <end position="625"/>
    </location>
</feature>
<dbReference type="Proteomes" id="UP000249700">
    <property type="component" value="Unassembled WGS sequence"/>
</dbReference>
<keyword evidence="3" id="KW-0732">Signal</keyword>
<dbReference type="Gene3D" id="1.25.40.650">
    <property type="match status" value="1"/>
</dbReference>
<feature type="compositionally biased region" description="Basic and acidic residues" evidence="2">
    <location>
        <begin position="578"/>
        <end position="589"/>
    </location>
</feature>
<sequence>MNTSSRGLLAAALLALMVSGCAAPSLMSTERSPEALLSQAEQQAPGQAADSRLEAATILARRGEAAKAKEIATQLDDTALSAERRQEWALLLSRLGLEAEDGWSVIQATDLLEAGAQLDQDAANNLRYRRGLALGMLDEPLAATQAMLKAQAATGSDVPNDAIWKQLNRLSAQDLMTLRSNADELTQGWLSLLELQRQSGGDIDKLLGQLSNWRDANRNHPAARKPPAELLALRDLRGTRVERIAILLPESGPLASVAGRIRRGIETRHEQAGQQGAFTPKLDFIDSSQQDLNTLYAEATMRGAQVVIGPLAKSKVEELEKRQRLPLPTLALNYGTAERNAAENLFQYGLSVEDEARQVAIRAARDGHRRAAAMVPNNDWGRRVGTAFRETWEDQGGDIGHLMHYDPEALVNNSVKRLLSLSGPVDMMFLLGLPSYARQIPPTLDYQKQPDLPVYATSQAYEGRPQPRSDSDLNGVRFVEIPWLIPDAAVGGVEALPFYASYRTLSAEADDPALLKLMAMGVDAYELGVRLPQFQAISGSELFGATGTLRAANDGRIQRQLPWAEFIDGLPQPPLEAEGERMIDTDSGNRRPAGQTDGRGNTGASDGELDNSGLGNGDLSNGELR</sequence>
<dbReference type="EMBL" id="QLSX01000001">
    <property type="protein sequence ID" value="RAR64491.1"/>
    <property type="molecule type" value="Genomic_DNA"/>
</dbReference>
<feature type="compositionally biased region" description="Low complexity" evidence="2">
    <location>
        <begin position="610"/>
        <end position="625"/>
    </location>
</feature>
<dbReference type="Pfam" id="PF04348">
    <property type="entry name" value="LppC"/>
    <property type="match status" value="1"/>
</dbReference>
<dbReference type="PROSITE" id="PS51257">
    <property type="entry name" value="PROKAR_LIPOPROTEIN"/>
    <property type="match status" value="1"/>
</dbReference>
<feature type="region of interest" description="Disordered" evidence="2">
    <location>
        <begin position="569"/>
        <end position="625"/>
    </location>
</feature>
<evidence type="ECO:0000256" key="3">
    <source>
        <dbReference type="SAM" id="SignalP"/>
    </source>
</evidence>
<name>A0A328Y2S4_9GAMM</name>
<dbReference type="GO" id="GO:0031241">
    <property type="term" value="C:periplasmic side of cell outer membrane"/>
    <property type="evidence" value="ECO:0007669"/>
    <property type="project" value="TreeGrafter"/>
</dbReference>
<evidence type="ECO:0000313" key="4">
    <source>
        <dbReference type="EMBL" id="RAR64491.1"/>
    </source>
</evidence>
<evidence type="ECO:0008006" key="6">
    <source>
        <dbReference type="Google" id="ProtNLM"/>
    </source>
</evidence>
<dbReference type="InterPro" id="IPR028082">
    <property type="entry name" value="Peripla_BP_I"/>
</dbReference>
<dbReference type="RefSeq" id="WP_112053349.1">
    <property type="nucleotide sequence ID" value="NZ_QLSX01000001.1"/>
</dbReference>
<gene>
    <name evidence="4" type="ORF">BCL93_101311</name>
</gene>
<dbReference type="GO" id="GO:0009252">
    <property type="term" value="P:peptidoglycan biosynthetic process"/>
    <property type="evidence" value="ECO:0007669"/>
    <property type="project" value="TreeGrafter"/>
</dbReference>
<protein>
    <recommendedName>
        <fullName evidence="6">LppC lipoprotein</fullName>
    </recommendedName>
</protein>
<dbReference type="InterPro" id="IPR007443">
    <property type="entry name" value="LpoA"/>
</dbReference>
<dbReference type="CDD" id="cd06339">
    <property type="entry name" value="PBP1_YraM_LppC_lipoprotein-like"/>
    <property type="match status" value="1"/>
</dbReference>
<dbReference type="SUPFAM" id="SSF53822">
    <property type="entry name" value="Periplasmic binding protein-like I"/>
    <property type="match status" value="1"/>
</dbReference>
<evidence type="ECO:0000256" key="2">
    <source>
        <dbReference type="SAM" id="MobiDB-lite"/>
    </source>
</evidence>
<dbReference type="Gene3D" id="3.40.50.2300">
    <property type="match status" value="2"/>
</dbReference>
<reference evidence="4 5" key="1">
    <citation type="submission" date="2018-06" db="EMBL/GenBank/DDBJ databases">
        <title>Comparative analysis of microorganisms from saline springs in Andes Mountain Range, Colombia.</title>
        <authorList>
            <person name="Rubin E."/>
        </authorList>
    </citation>
    <scope>NUCLEOTIDE SEQUENCE [LARGE SCALE GENOMIC DNA]</scope>
    <source>
        <strain evidence="4 5">USBA-857</strain>
    </source>
</reference>
<accession>A0A328Y2S4</accession>
<dbReference type="OrthoDB" id="6708821at2"/>
<dbReference type="PANTHER" id="PTHR38038:SF1">
    <property type="entry name" value="PENICILLIN-BINDING PROTEIN ACTIVATOR LPOA"/>
    <property type="match status" value="1"/>
</dbReference>
<organism evidence="4 5">
    <name type="scientific">Onishia taeanensis</name>
    <dbReference type="NCBI Taxonomy" id="284577"/>
    <lineage>
        <taxon>Bacteria</taxon>
        <taxon>Pseudomonadati</taxon>
        <taxon>Pseudomonadota</taxon>
        <taxon>Gammaproteobacteria</taxon>
        <taxon>Oceanospirillales</taxon>
        <taxon>Halomonadaceae</taxon>
        <taxon>Onishia</taxon>
    </lineage>
</organism>
<evidence type="ECO:0000256" key="1">
    <source>
        <dbReference type="ARBA" id="ARBA00023136"/>
    </source>
</evidence>
<dbReference type="AlphaFoldDB" id="A0A328Y2S4"/>